<evidence type="ECO:0000256" key="7">
    <source>
        <dbReference type="ARBA" id="ARBA00023273"/>
    </source>
</evidence>
<reference evidence="10 11" key="1">
    <citation type="journal article" date="2021" name="MBio">
        <title>A New Model Trypanosomatid, Novymonas esmeraldas: Genomic Perception of Its 'Candidatus Pandoraea novymonadis' Endosymbiont.</title>
        <authorList>
            <person name="Zakharova A."/>
            <person name="Saura A."/>
            <person name="Butenko A."/>
            <person name="Podesvova L."/>
            <person name="Warmusova S."/>
            <person name="Kostygov A.Y."/>
            <person name="Nenarokova A."/>
            <person name="Lukes J."/>
            <person name="Opperdoes F.R."/>
            <person name="Yurchenko V."/>
        </authorList>
    </citation>
    <scope>NUCLEOTIDE SEQUENCE [LARGE SCALE GENOMIC DNA]</scope>
    <source>
        <strain evidence="10 11">E262AT.01</strain>
    </source>
</reference>
<evidence type="ECO:0000313" key="11">
    <source>
        <dbReference type="Proteomes" id="UP001430356"/>
    </source>
</evidence>
<accession>A0AAW0EYK9</accession>
<evidence type="ECO:0000256" key="1">
    <source>
        <dbReference type="ARBA" id="ARBA00004138"/>
    </source>
</evidence>
<dbReference type="SMART" id="SM00683">
    <property type="entry name" value="DM16"/>
    <property type="match status" value="2"/>
</dbReference>
<dbReference type="GO" id="GO:0034464">
    <property type="term" value="C:BBSome"/>
    <property type="evidence" value="ECO:0007669"/>
    <property type="project" value="InterPro"/>
</dbReference>
<dbReference type="PANTHER" id="PTHR21351">
    <property type="entry name" value="BARDET-BIEDL SYNDROME PROTEIN 5"/>
    <property type="match status" value="1"/>
</dbReference>
<dbReference type="GO" id="GO:0036064">
    <property type="term" value="C:ciliary basal body"/>
    <property type="evidence" value="ECO:0007669"/>
    <property type="project" value="TreeGrafter"/>
</dbReference>
<proteinExistence type="inferred from homology"/>
<gene>
    <name evidence="10" type="ORF">NESM_000863400</name>
</gene>
<feature type="domain" description="BBSome complex member BBS5 PH" evidence="9">
    <location>
        <begin position="101"/>
        <end position="155"/>
    </location>
</feature>
<dbReference type="InterPro" id="IPR006606">
    <property type="entry name" value="BBL5"/>
</dbReference>
<evidence type="ECO:0000256" key="6">
    <source>
        <dbReference type="ARBA" id="ARBA00023212"/>
    </source>
</evidence>
<evidence type="ECO:0000256" key="4">
    <source>
        <dbReference type="ARBA" id="ARBA00022490"/>
    </source>
</evidence>
<comment type="subcellular location">
    <subcellularLocation>
        <location evidence="1">Cell projection</location>
        <location evidence="1">Cilium</location>
    </subcellularLocation>
    <subcellularLocation>
        <location evidence="2">Cytoplasm</location>
        <location evidence="2">Cytoskeleton</location>
    </subcellularLocation>
</comment>
<dbReference type="GO" id="GO:0032266">
    <property type="term" value="F:phosphatidylinositol-3-phosphate binding"/>
    <property type="evidence" value="ECO:0007669"/>
    <property type="project" value="TreeGrafter"/>
</dbReference>
<evidence type="ECO:0000256" key="8">
    <source>
        <dbReference type="SAM" id="MobiDB-lite"/>
    </source>
</evidence>
<keyword evidence="7" id="KW-0966">Cell projection</keyword>
<comment type="similarity">
    <text evidence="3">Belongs to the BBS5 family.</text>
</comment>
<dbReference type="EMBL" id="JAECZO010000193">
    <property type="protein sequence ID" value="KAK7198960.1"/>
    <property type="molecule type" value="Genomic_DNA"/>
</dbReference>
<dbReference type="InterPro" id="IPR014003">
    <property type="entry name" value="BBS5_PH"/>
</dbReference>
<keyword evidence="11" id="KW-1185">Reference proteome</keyword>
<evidence type="ECO:0000256" key="3">
    <source>
        <dbReference type="ARBA" id="ARBA00005822"/>
    </source>
</evidence>
<feature type="region of interest" description="Disordered" evidence="8">
    <location>
        <begin position="25"/>
        <end position="61"/>
    </location>
</feature>
<name>A0AAW0EYK9_9TRYP</name>
<keyword evidence="5" id="KW-0969">Cilium</keyword>
<feature type="domain" description="BBSome complex member BBS5 PH" evidence="9">
    <location>
        <begin position="270"/>
        <end position="323"/>
    </location>
</feature>
<dbReference type="AlphaFoldDB" id="A0AAW0EYK9"/>
<evidence type="ECO:0000313" key="10">
    <source>
        <dbReference type="EMBL" id="KAK7198960.1"/>
    </source>
</evidence>
<evidence type="ECO:0000256" key="5">
    <source>
        <dbReference type="ARBA" id="ARBA00023069"/>
    </source>
</evidence>
<dbReference type="PANTHER" id="PTHR21351:SF0">
    <property type="entry name" value="BARDET-BIEDL SYNDROME 5 PROTEIN"/>
    <property type="match status" value="1"/>
</dbReference>
<feature type="region of interest" description="Disordered" evidence="8">
    <location>
        <begin position="392"/>
        <end position="416"/>
    </location>
</feature>
<evidence type="ECO:0000259" key="9">
    <source>
        <dbReference type="SMART" id="SM00683"/>
    </source>
</evidence>
<sequence>MFIPSLSVLDVIDYRGSRTSNAASVFDEQATRTGPTNKSLHLRSPTMSKERRVGGGGASSSSSAAAAAANKGITKAFAFWQDREIHFDAAPAVLRLRDSTERVFATFKHVEDTKGNSGHTGTLLVTNLRLIWWSTQRRNMNLSIGYYCVQKLTVQESESKLAGGSAECVTIGAKYGPSRFQFLFSVAHSSSGSNNSNAVTDALAGDATAGDGVDRPQGRRGKDAAAAAHQRLYATIHAVWNAYESSRVYRELRVRSAVVHLGNLVHLEDETVISRTVGVSNVSKEEGHIGTFIVTNIRVVWFAATESFNVSVPYLQFVGLRSQMSRFGQALVIETSSYAGNFVLGFRIDPEEKLSEMYTEITTLWRTWTARPLLGIKVALHDTTPAATLPDAVSAEERGRGVPSPTERQMEGQNVVQDAPTDAFAAYYADEGSKGADRRPVYEPSIGLAVEKLRKGATIQSLWNTSVQP</sequence>
<dbReference type="Pfam" id="PF07289">
    <property type="entry name" value="BBL5"/>
    <property type="match status" value="1"/>
</dbReference>
<keyword evidence="6" id="KW-0206">Cytoskeleton</keyword>
<dbReference type="GO" id="GO:0060271">
    <property type="term" value="P:cilium assembly"/>
    <property type="evidence" value="ECO:0007669"/>
    <property type="project" value="TreeGrafter"/>
</dbReference>
<evidence type="ECO:0000256" key="2">
    <source>
        <dbReference type="ARBA" id="ARBA00004245"/>
    </source>
</evidence>
<comment type="caution">
    <text evidence="10">The sequence shown here is derived from an EMBL/GenBank/DDBJ whole genome shotgun (WGS) entry which is preliminary data.</text>
</comment>
<protein>
    <recommendedName>
        <fullName evidence="9">BBSome complex member BBS5 PH domain-containing protein</fullName>
    </recommendedName>
</protein>
<dbReference type="Proteomes" id="UP001430356">
    <property type="component" value="Unassembled WGS sequence"/>
</dbReference>
<organism evidence="10 11">
    <name type="scientific">Novymonas esmeraldas</name>
    <dbReference type="NCBI Taxonomy" id="1808958"/>
    <lineage>
        <taxon>Eukaryota</taxon>
        <taxon>Discoba</taxon>
        <taxon>Euglenozoa</taxon>
        <taxon>Kinetoplastea</taxon>
        <taxon>Metakinetoplastina</taxon>
        <taxon>Trypanosomatida</taxon>
        <taxon>Trypanosomatidae</taxon>
        <taxon>Novymonas</taxon>
    </lineage>
</organism>
<keyword evidence="4" id="KW-0963">Cytoplasm</keyword>